<evidence type="ECO:0000313" key="4">
    <source>
        <dbReference type="Proteomes" id="UP000619788"/>
    </source>
</evidence>
<accession>A0A8J3SAR8</accession>
<evidence type="ECO:0000256" key="2">
    <source>
        <dbReference type="SAM" id="Phobius"/>
    </source>
</evidence>
<keyword evidence="2" id="KW-0812">Transmembrane</keyword>
<feature type="transmembrane region" description="Helical" evidence="2">
    <location>
        <begin position="71"/>
        <end position="90"/>
    </location>
</feature>
<reference evidence="3 4" key="1">
    <citation type="submission" date="2021-01" db="EMBL/GenBank/DDBJ databases">
        <title>Whole genome shotgun sequence of Planobispora siamensis NBRC 107568.</title>
        <authorList>
            <person name="Komaki H."/>
            <person name="Tamura T."/>
        </authorList>
    </citation>
    <scope>NUCLEOTIDE SEQUENCE [LARGE SCALE GENOMIC DNA]</scope>
    <source>
        <strain evidence="3 4">NBRC 107568</strain>
    </source>
</reference>
<dbReference type="Proteomes" id="UP000619788">
    <property type="component" value="Unassembled WGS sequence"/>
</dbReference>
<sequence>MVSSDSEPETSGAGRRTIEGPQFVRPGGAHRTENRVSKRNSCLVRAVISAATAVGSYMLIKSGTDTPSLHIAFFVGGIGAIGFLLAAVWAEDD</sequence>
<keyword evidence="4" id="KW-1185">Reference proteome</keyword>
<proteinExistence type="predicted"/>
<dbReference type="EMBL" id="BOOJ01000007">
    <property type="protein sequence ID" value="GIH89924.1"/>
    <property type="molecule type" value="Genomic_DNA"/>
</dbReference>
<gene>
    <name evidence="3" type="ORF">Psi01_05540</name>
</gene>
<name>A0A8J3SAR8_9ACTN</name>
<keyword evidence="2" id="KW-0472">Membrane</keyword>
<keyword evidence="2" id="KW-1133">Transmembrane helix</keyword>
<comment type="caution">
    <text evidence="3">The sequence shown here is derived from an EMBL/GenBank/DDBJ whole genome shotgun (WGS) entry which is preliminary data.</text>
</comment>
<evidence type="ECO:0000256" key="1">
    <source>
        <dbReference type="SAM" id="MobiDB-lite"/>
    </source>
</evidence>
<feature type="region of interest" description="Disordered" evidence="1">
    <location>
        <begin position="1"/>
        <end position="36"/>
    </location>
</feature>
<protein>
    <submittedName>
        <fullName evidence="3">Uncharacterized protein</fullName>
    </submittedName>
</protein>
<organism evidence="3 4">
    <name type="scientific">Planobispora siamensis</name>
    <dbReference type="NCBI Taxonomy" id="936338"/>
    <lineage>
        <taxon>Bacteria</taxon>
        <taxon>Bacillati</taxon>
        <taxon>Actinomycetota</taxon>
        <taxon>Actinomycetes</taxon>
        <taxon>Streptosporangiales</taxon>
        <taxon>Streptosporangiaceae</taxon>
        <taxon>Planobispora</taxon>
    </lineage>
</organism>
<evidence type="ECO:0000313" key="3">
    <source>
        <dbReference type="EMBL" id="GIH89924.1"/>
    </source>
</evidence>
<dbReference type="AlphaFoldDB" id="A0A8J3SAR8"/>
<feature type="transmembrane region" description="Helical" evidence="2">
    <location>
        <begin position="42"/>
        <end position="59"/>
    </location>
</feature>